<evidence type="ECO:0008006" key="3">
    <source>
        <dbReference type="Google" id="ProtNLM"/>
    </source>
</evidence>
<protein>
    <recommendedName>
        <fullName evidence="3">Short subunit dehydrogenase</fullName>
    </recommendedName>
</protein>
<proteinExistence type="predicted"/>
<evidence type="ECO:0000313" key="2">
    <source>
        <dbReference type="Proteomes" id="UP001589627"/>
    </source>
</evidence>
<name>A0ABV5YDW3_9ACTN</name>
<dbReference type="SUPFAM" id="SSF51735">
    <property type="entry name" value="NAD(P)-binding Rossmann-fold domains"/>
    <property type="match status" value="1"/>
</dbReference>
<organism evidence="1 2">
    <name type="scientific">Actinoallomurus acaciae</name>
    <dbReference type="NCBI Taxonomy" id="502577"/>
    <lineage>
        <taxon>Bacteria</taxon>
        <taxon>Bacillati</taxon>
        <taxon>Actinomycetota</taxon>
        <taxon>Actinomycetes</taxon>
        <taxon>Streptosporangiales</taxon>
        <taxon>Thermomonosporaceae</taxon>
        <taxon>Actinoallomurus</taxon>
    </lineage>
</organism>
<accession>A0ABV5YDW3</accession>
<comment type="caution">
    <text evidence="1">The sequence shown here is derived from an EMBL/GenBank/DDBJ whole genome shotgun (WGS) entry which is preliminary data.</text>
</comment>
<dbReference type="InterPro" id="IPR036291">
    <property type="entry name" value="NAD(P)-bd_dom_sf"/>
</dbReference>
<evidence type="ECO:0000313" key="1">
    <source>
        <dbReference type="EMBL" id="MFB9833233.1"/>
    </source>
</evidence>
<keyword evidence="2" id="KW-1185">Reference proteome</keyword>
<reference evidence="1 2" key="1">
    <citation type="submission" date="2024-09" db="EMBL/GenBank/DDBJ databases">
        <authorList>
            <person name="Sun Q."/>
            <person name="Mori K."/>
        </authorList>
    </citation>
    <scope>NUCLEOTIDE SEQUENCE [LARGE SCALE GENOMIC DNA]</scope>
    <source>
        <strain evidence="1 2">TBRC 0563</strain>
    </source>
</reference>
<dbReference type="RefSeq" id="WP_378200470.1">
    <property type="nucleotide sequence ID" value="NZ_JBHLZP010000080.1"/>
</dbReference>
<dbReference type="Gene3D" id="3.40.50.720">
    <property type="entry name" value="NAD(P)-binding Rossmann-like Domain"/>
    <property type="match status" value="1"/>
</dbReference>
<sequence>MFFLTARGAGVIINTGFAGSALYSATKAAIESFTLSWATEFGPPAVYMASDDAAYVHGASFTLDGWTTARR</sequence>
<dbReference type="Proteomes" id="UP001589627">
    <property type="component" value="Unassembled WGS sequence"/>
</dbReference>
<dbReference type="EMBL" id="JBHLZP010000080">
    <property type="protein sequence ID" value="MFB9833233.1"/>
    <property type="molecule type" value="Genomic_DNA"/>
</dbReference>
<gene>
    <name evidence="1" type="ORF">ACFFNX_13655</name>
</gene>